<evidence type="ECO:0000313" key="1">
    <source>
        <dbReference type="EMBL" id="UWQ56381.1"/>
    </source>
</evidence>
<dbReference type="NCBIfam" id="TIGR03373">
    <property type="entry name" value="VI_minor_4"/>
    <property type="match status" value="1"/>
</dbReference>
<protein>
    <submittedName>
        <fullName evidence="1">Type VI secretion system-associated protein TagF</fullName>
    </submittedName>
</protein>
<gene>
    <name evidence="1" type="primary">tagF</name>
    <name evidence="1" type="ORF">K3721_21230</name>
</gene>
<dbReference type="InterPro" id="IPR017748">
    <property type="entry name" value="TagF"/>
</dbReference>
<sequence length="222" mass="22975">MAGFGAFGKMPSAGDFFRLNTPGGFVRVWDAWLQQVMLDGRAAYGAGFDAHYMTAPIWRFTLPAGLAGAGRVMGVMMPSVDRVGRRFPLTLMAGLPGQAAAGLYHFGEAALFERLEDVALDALEDTMTKDRLAETLANIPVPEARAAGSVDAPGMAVVLAGPEGTERLPDVSDGASLAGRSLWTAVLDGAPRTLACSGLPQGPAALGLFDLAAPVWAGAGVT</sequence>
<keyword evidence="1" id="KW-0614">Plasmid</keyword>
<organism evidence="1 2">
    <name type="scientific">Leisingera caerulea</name>
    <name type="common">Phaeobacter caeruleus</name>
    <dbReference type="NCBI Taxonomy" id="506591"/>
    <lineage>
        <taxon>Bacteria</taxon>
        <taxon>Pseudomonadati</taxon>
        <taxon>Pseudomonadota</taxon>
        <taxon>Alphaproteobacteria</taxon>
        <taxon>Rhodobacterales</taxon>
        <taxon>Roseobacteraceae</taxon>
        <taxon>Leisingera</taxon>
    </lineage>
</organism>
<dbReference type="InterPro" id="IPR038225">
    <property type="entry name" value="TagF_sf"/>
</dbReference>
<evidence type="ECO:0000313" key="2">
    <source>
        <dbReference type="Proteomes" id="UP001058713"/>
    </source>
</evidence>
<name>A0A9Q9HL28_LEICA</name>
<accession>A0A9Q9HL28</accession>
<dbReference type="Pfam" id="PF09867">
    <property type="entry name" value="TagF_N"/>
    <property type="match status" value="1"/>
</dbReference>
<reference evidence="1" key="1">
    <citation type="submission" date="2021-08" db="EMBL/GenBank/DDBJ databases">
        <authorList>
            <person name="Nwanade C."/>
            <person name="Wang M."/>
            <person name="Masoudi A."/>
            <person name="Yu Z."/>
            <person name="Liu J."/>
        </authorList>
    </citation>
    <scope>NUCLEOTIDE SEQUENCE</scope>
    <source>
        <strain evidence="1">S122</strain>
        <plasmid evidence="1">unnamed5</plasmid>
    </source>
</reference>
<dbReference type="PIRSF" id="PIRSF029287">
    <property type="entry name" value="UCP029287"/>
    <property type="match status" value="1"/>
</dbReference>
<dbReference type="EMBL" id="CP081075">
    <property type="protein sequence ID" value="UWQ56381.1"/>
    <property type="molecule type" value="Genomic_DNA"/>
</dbReference>
<dbReference type="RefSeq" id="WP_259973069.1">
    <property type="nucleotide sequence ID" value="NZ_CP081075.1"/>
</dbReference>
<dbReference type="AlphaFoldDB" id="A0A9Q9HL28"/>
<geneLocation type="plasmid" evidence="1 2">
    <name>unnamed5</name>
</geneLocation>
<dbReference type="Proteomes" id="UP001058713">
    <property type="component" value="Plasmid unnamed5"/>
</dbReference>
<dbReference type="Gene3D" id="3.40.1730.10">
    <property type="entry name" value="pa0076 domain"/>
    <property type="match status" value="1"/>
</dbReference>
<dbReference type="KEGG" id="lcae:K3721_21230"/>
<proteinExistence type="predicted"/>